<evidence type="ECO:0000313" key="1">
    <source>
        <dbReference type="EMBL" id="RWR89289.1"/>
    </source>
</evidence>
<gene>
    <name evidence="1" type="ORF">CKAN_01833900</name>
</gene>
<dbReference type="Proteomes" id="UP000283530">
    <property type="component" value="Unassembled WGS sequence"/>
</dbReference>
<dbReference type="Pfam" id="PF07279">
    <property type="entry name" value="DUF1442"/>
    <property type="match status" value="1"/>
</dbReference>
<dbReference type="AlphaFoldDB" id="A0A3S3QRC6"/>
<keyword evidence="2" id="KW-1185">Reference proteome</keyword>
<dbReference type="PANTHER" id="PTHR33593:SF2">
    <property type="entry name" value="ANKYRIN REPEAT_KH DOMAIN PROTEIN (DUF1442)"/>
    <property type="match status" value="1"/>
</dbReference>
<dbReference type="OrthoDB" id="685237at2759"/>
<dbReference type="EMBL" id="QPKB01000007">
    <property type="protein sequence ID" value="RWR89289.1"/>
    <property type="molecule type" value="Genomic_DNA"/>
</dbReference>
<dbReference type="PANTHER" id="PTHR33593">
    <property type="entry name" value="DUF1442 FAMILY PROTEIN"/>
    <property type="match status" value="1"/>
</dbReference>
<accession>A0A3S3QRC6</accession>
<proteinExistence type="predicted"/>
<name>A0A3S3QRC6_9MAGN</name>
<protein>
    <submittedName>
        <fullName evidence="1">DUF1442 domain-containing protein</fullName>
    </submittedName>
</protein>
<evidence type="ECO:0000313" key="2">
    <source>
        <dbReference type="Proteomes" id="UP000283530"/>
    </source>
</evidence>
<comment type="caution">
    <text evidence="1">The sequence shown here is derived from an EMBL/GenBank/DDBJ whole genome shotgun (WGS) entry which is preliminary data.</text>
</comment>
<sequence>MKSSWCAEIASKAYIDTIKAIKQGHLHESGGVSELFSAMAAGYKAQLIVEAWARGSDVDTSVGLAIASRHNSGRHVCVVPDERSRLEYVDATRQAAGMEPEVVVGEAEEVMGALPGVDFMLVDCRRKDFAKLVRSAKVSSRGAVLVCKGTSSLIRGNQGFRWRGVLGSGTRVVRSVYLPVGKGVEIAQVRTGGGLESVNGSRWIKHVDRETGEEHVFRR</sequence>
<organism evidence="1 2">
    <name type="scientific">Cinnamomum micranthum f. kanehirae</name>
    <dbReference type="NCBI Taxonomy" id="337451"/>
    <lineage>
        <taxon>Eukaryota</taxon>
        <taxon>Viridiplantae</taxon>
        <taxon>Streptophyta</taxon>
        <taxon>Embryophyta</taxon>
        <taxon>Tracheophyta</taxon>
        <taxon>Spermatophyta</taxon>
        <taxon>Magnoliopsida</taxon>
        <taxon>Magnoliidae</taxon>
        <taxon>Laurales</taxon>
        <taxon>Lauraceae</taxon>
        <taxon>Cinnamomum</taxon>
    </lineage>
</organism>
<dbReference type="InterPro" id="IPR009902">
    <property type="entry name" value="DUF1442"/>
</dbReference>
<reference evidence="1 2" key="1">
    <citation type="journal article" date="2019" name="Nat. Plants">
        <title>Stout camphor tree genome fills gaps in understanding of flowering plant genome evolution.</title>
        <authorList>
            <person name="Chaw S.M."/>
            <person name="Liu Y.C."/>
            <person name="Wu Y.W."/>
            <person name="Wang H.Y."/>
            <person name="Lin C.I."/>
            <person name="Wu C.S."/>
            <person name="Ke H.M."/>
            <person name="Chang L.Y."/>
            <person name="Hsu C.Y."/>
            <person name="Yang H.T."/>
            <person name="Sudianto E."/>
            <person name="Hsu M.H."/>
            <person name="Wu K.P."/>
            <person name="Wang L.N."/>
            <person name="Leebens-Mack J.H."/>
            <person name="Tsai I.J."/>
        </authorList>
    </citation>
    <scope>NUCLEOTIDE SEQUENCE [LARGE SCALE GENOMIC DNA]</scope>
    <source>
        <strain evidence="2">cv. Chaw 1501</strain>
        <tissue evidence="1">Young leaves</tissue>
    </source>
</reference>